<dbReference type="SMART" id="SM00342">
    <property type="entry name" value="HTH_ARAC"/>
    <property type="match status" value="1"/>
</dbReference>
<keyword evidence="6" id="KW-1185">Reference proteome</keyword>
<evidence type="ECO:0000313" key="5">
    <source>
        <dbReference type="EMBL" id="QTD49050.1"/>
    </source>
</evidence>
<dbReference type="InterPro" id="IPR011256">
    <property type="entry name" value="Reg_factor_effector_dom_sf"/>
</dbReference>
<sequence>MVHKPSTLDDYHQRINRVRLYIQDHLDQPLQLETLARLACLSPYHFHRMFAAFCGESLNAHIRRLRLERAALQLRHTQLSITDIAYAAGYGTPAAFTKAFRRFFGLAPASYRLTNRIPAGPEPPAWCEHERKLTMDHKIVEREPQRVAFVRKTGPYGEVASLAWGVLMKFAYGQQVIGESSEMFGISHDSPKITEADKLRYDACLTVSDTVEANGEVGIQTLPGGRYAVFVHKGAYEQFSQTYDLIFGRWLPESGETLRDAPCLERYLNRDPRRTKVENLRTEIFVPID</sequence>
<dbReference type="AlphaFoldDB" id="A0A8A4THM4"/>
<feature type="domain" description="HTH araC/xylS-type" evidence="4">
    <location>
        <begin position="16"/>
        <end position="114"/>
    </location>
</feature>
<dbReference type="KEGG" id="scor:J3U87_25980"/>
<accession>A0A8A4THM4</accession>
<dbReference type="PROSITE" id="PS00041">
    <property type="entry name" value="HTH_ARAC_FAMILY_1"/>
    <property type="match status" value="1"/>
</dbReference>
<keyword evidence="1" id="KW-0805">Transcription regulation</keyword>
<dbReference type="InterPro" id="IPR009057">
    <property type="entry name" value="Homeodomain-like_sf"/>
</dbReference>
<keyword evidence="3" id="KW-0804">Transcription</keyword>
<dbReference type="EMBL" id="CP071793">
    <property type="protein sequence ID" value="QTD49050.1"/>
    <property type="molecule type" value="Genomic_DNA"/>
</dbReference>
<dbReference type="SUPFAM" id="SSF55136">
    <property type="entry name" value="Probable bacterial effector-binding domain"/>
    <property type="match status" value="1"/>
</dbReference>
<dbReference type="InterPro" id="IPR010499">
    <property type="entry name" value="AraC_E-bd"/>
</dbReference>
<name>A0A8A4THM4_SULCO</name>
<evidence type="ECO:0000259" key="4">
    <source>
        <dbReference type="PROSITE" id="PS01124"/>
    </source>
</evidence>
<proteinExistence type="predicted"/>
<dbReference type="GO" id="GO:0003700">
    <property type="term" value="F:DNA-binding transcription factor activity"/>
    <property type="evidence" value="ECO:0007669"/>
    <property type="project" value="InterPro"/>
</dbReference>
<dbReference type="PANTHER" id="PTHR40055:SF1">
    <property type="entry name" value="TRANSCRIPTIONAL REGULATOR YGIV-RELATED"/>
    <property type="match status" value="1"/>
</dbReference>
<dbReference type="InterPro" id="IPR050908">
    <property type="entry name" value="SmbC-like"/>
</dbReference>
<dbReference type="PROSITE" id="PS01124">
    <property type="entry name" value="HTH_ARAC_FAMILY_2"/>
    <property type="match status" value="1"/>
</dbReference>
<evidence type="ECO:0000256" key="3">
    <source>
        <dbReference type="ARBA" id="ARBA00023163"/>
    </source>
</evidence>
<dbReference type="Pfam" id="PF12833">
    <property type="entry name" value="HTH_18"/>
    <property type="match status" value="1"/>
</dbReference>
<dbReference type="GO" id="GO:0043565">
    <property type="term" value="F:sequence-specific DNA binding"/>
    <property type="evidence" value="ECO:0007669"/>
    <property type="project" value="InterPro"/>
</dbReference>
<dbReference type="InterPro" id="IPR018062">
    <property type="entry name" value="HTH_AraC-typ_CS"/>
</dbReference>
<evidence type="ECO:0000313" key="6">
    <source>
        <dbReference type="Proteomes" id="UP000663929"/>
    </source>
</evidence>
<dbReference type="Proteomes" id="UP000663929">
    <property type="component" value="Chromosome"/>
</dbReference>
<dbReference type="Gene3D" id="1.10.10.60">
    <property type="entry name" value="Homeodomain-like"/>
    <property type="match status" value="2"/>
</dbReference>
<dbReference type="PRINTS" id="PR00032">
    <property type="entry name" value="HTHARAC"/>
</dbReference>
<dbReference type="SMART" id="SM00871">
    <property type="entry name" value="AraC_E_bind"/>
    <property type="match status" value="1"/>
</dbReference>
<dbReference type="PANTHER" id="PTHR40055">
    <property type="entry name" value="TRANSCRIPTIONAL REGULATOR YGIV-RELATED"/>
    <property type="match status" value="1"/>
</dbReference>
<dbReference type="InterPro" id="IPR029442">
    <property type="entry name" value="GyrI-like"/>
</dbReference>
<protein>
    <submittedName>
        <fullName evidence="5">AraC family transcriptional regulator</fullName>
    </submittedName>
</protein>
<dbReference type="Gene3D" id="3.20.80.10">
    <property type="entry name" value="Regulatory factor, effector binding domain"/>
    <property type="match status" value="1"/>
</dbReference>
<keyword evidence="2" id="KW-0238">DNA-binding</keyword>
<evidence type="ECO:0000256" key="1">
    <source>
        <dbReference type="ARBA" id="ARBA00023015"/>
    </source>
</evidence>
<reference evidence="5" key="1">
    <citation type="submission" date="2021-03" db="EMBL/GenBank/DDBJ databases">
        <title>Acanthopleuribacteraceae sp. M133.</title>
        <authorList>
            <person name="Wang G."/>
        </authorList>
    </citation>
    <scope>NUCLEOTIDE SEQUENCE</scope>
    <source>
        <strain evidence="5">M133</strain>
    </source>
</reference>
<gene>
    <name evidence="5" type="ORF">J3U87_25980</name>
</gene>
<dbReference type="RefSeq" id="WP_237378696.1">
    <property type="nucleotide sequence ID" value="NZ_CP071793.1"/>
</dbReference>
<evidence type="ECO:0000256" key="2">
    <source>
        <dbReference type="ARBA" id="ARBA00023125"/>
    </source>
</evidence>
<dbReference type="Pfam" id="PF06445">
    <property type="entry name" value="GyrI-like"/>
    <property type="match status" value="1"/>
</dbReference>
<organism evidence="5 6">
    <name type="scientific">Sulfidibacter corallicola</name>
    <dbReference type="NCBI Taxonomy" id="2818388"/>
    <lineage>
        <taxon>Bacteria</taxon>
        <taxon>Pseudomonadati</taxon>
        <taxon>Acidobacteriota</taxon>
        <taxon>Holophagae</taxon>
        <taxon>Acanthopleuribacterales</taxon>
        <taxon>Acanthopleuribacteraceae</taxon>
        <taxon>Sulfidibacter</taxon>
    </lineage>
</organism>
<dbReference type="SUPFAM" id="SSF46689">
    <property type="entry name" value="Homeodomain-like"/>
    <property type="match status" value="2"/>
</dbReference>
<dbReference type="InterPro" id="IPR020449">
    <property type="entry name" value="Tscrpt_reg_AraC-type_HTH"/>
</dbReference>
<dbReference type="InterPro" id="IPR018060">
    <property type="entry name" value="HTH_AraC"/>
</dbReference>